<dbReference type="InterPro" id="IPR052670">
    <property type="entry name" value="UPF0654_domain"/>
</dbReference>
<name>A0A1B9GI65_9TREE</name>
<evidence type="ECO:0000313" key="2">
    <source>
        <dbReference type="EMBL" id="OCF30631.1"/>
    </source>
</evidence>
<sequence>MSTEHENRQLGGLKATVHNPNTSPEAKAHAAEVLAEHGITLKANPPITEHGQHAQHAQHDGHGHPHVAHDGHHGNARAQTQAHAHGHGHAHAEPAHETRSHSAKKEEEEHEHRVLGGYKAAIHNPHVWEDAKEHAQQILKEHGVDKA</sequence>
<feature type="region of interest" description="Disordered" evidence="1">
    <location>
        <begin position="1"/>
        <end position="113"/>
    </location>
</feature>
<evidence type="ECO:0000256" key="1">
    <source>
        <dbReference type="SAM" id="MobiDB-lite"/>
    </source>
</evidence>
<evidence type="ECO:0008006" key="4">
    <source>
        <dbReference type="Google" id="ProtNLM"/>
    </source>
</evidence>
<dbReference type="PANTHER" id="PTHR36576:SF1">
    <property type="entry name" value="UPF0654 PROTEIN C11D3.01C-RELATED"/>
    <property type="match status" value="1"/>
</dbReference>
<reference evidence="3" key="2">
    <citation type="submission" date="2013-12" db="EMBL/GenBank/DDBJ databases">
        <title>Evolution of pathogenesis and genome organization in the Tremellales.</title>
        <authorList>
            <person name="Cuomo C."/>
            <person name="Litvintseva A."/>
            <person name="Heitman J."/>
            <person name="Chen Y."/>
            <person name="Sun S."/>
            <person name="Springer D."/>
            <person name="Dromer F."/>
            <person name="Young S."/>
            <person name="Zeng Q."/>
            <person name="Chapman S."/>
            <person name="Gujja S."/>
            <person name="Saif S."/>
            <person name="Birren B."/>
        </authorList>
    </citation>
    <scope>NUCLEOTIDE SEQUENCE [LARGE SCALE GENOMIC DNA]</scope>
    <source>
        <strain evidence="3">BCC8398</strain>
    </source>
</reference>
<reference evidence="2 3" key="1">
    <citation type="submission" date="2013-07" db="EMBL/GenBank/DDBJ databases">
        <title>The Genome Sequence of Cryptococcus heveanensis BCC8398.</title>
        <authorList>
            <consortium name="The Broad Institute Genome Sequencing Platform"/>
            <person name="Cuomo C."/>
            <person name="Litvintseva A."/>
            <person name="Chen Y."/>
            <person name="Heitman J."/>
            <person name="Sun S."/>
            <person name="Springer D."/>
            <person name="Dromer F."/>
            <person name="Young S.K."/>
            <person name="Zeng Q."/>
            <person name="Gargeya S."/>
            <person name="Fitzgerald M."/>
            <person name="Abouelleil A."/>
            <person name="Alvarado L."/>
            <person name="Berlin A.M."/>
            <person name="Chapman S.B."/>
            <person name="Dewar J."/>
            <person name="Goldberg J."/>
            <person name="Griggs A."/>
            <person name="Gujja S."/>
            <person name="Hansen M."/>
            <person name="Howarth C."/>
            <person name="Imamovic A."/>
            <person name="Larimer J."/>
            <person name="McCowan C."/>
            <person name="Murphy C."/>
            <person name="Pearson M."/>
            <person name="Priest M."/>
            <person name="Roberts A."/>
            <person name="Saif S."/>
            <person name="Shea T."/>
            <person name="Sykes S."/>
            <person name="Wortman J."/>
            <person name="Nusbaum C."/>
            <person name="Birren B."/>
        </authorList>
    </citation>
    <scope>NUCLEOTIDE SEQUENCE [LARGE SCALE GENOMIC DNA]</scope>
    <source>
        <strain evidence="2 3">BCC8398</strain>
    </source>
</reference>
<accession>A0A1B9GI65</accession>
<gene>
    <name evidence="2" type="ORF">I316_07759</name>
</gene>
<dbReference type="OrthoDB" id="5419162at2759"/>
<dbReference type="InterPro" id="IPR018824">
    <property type="entry name" value="Conidiation-specific_6"/>
</dbReference>
<dbReference type="PANTHER" id="PTHR36576">
    <property type="entry name" value="UPF0654 PROTEIN C11D3.01C-RELATED"/>
    <property type="match status" value="1"/>
</dbReference>
<dbReference type="AlphaFoldDB" id="A0A1B9GI65"/>
<dbReference type="Pfam" id="PF10346">
    <property type="entry name" value="Con-6"/>
    <property type="match status" value="2"/>
</dbReference>
<dbReference type="EMBL" id="KV700145">
    <property type="protein sequence ID" value="OCF30631.1"/>
    <property type="molecule type" value="Genomic_DNA"/>
</dbReference>
<organism evidence="2 3">
    <name type="scientific">Kwoniella heveanensis BCC8398</name>
    <dbReference type="NCBI Taxonomy" id="1296120"/>
    <lineage>
        <taxon>Eukaryota</taxon>
        <taxon>Fungi</taxon>
        <taxon>Dikarya</taxon>
        <taxon>Basidiomycota</taxon>
        <taxon>Agaricomycotina</taxon>
        <taxon>Tremellomycetes</taxon>
        <taxon>Tremellales</taxon>
        <taxon>Cryptococcaceae</taxon>
        <taxon>Kwoniella</taxon>
    </lineage>
</organism>
<dbReference type="GO" id="GO:0005737">
    <property type="term" value="C:cytoplasm"/>
    <property type="evidence" value="ECO:0007669"/>
    <property type="project" value="TreeGrafter"/>
</dbReference>
<evidence type="ECO:0000313" key="3">
    <source>
        <dbReference type="Proteomes" id="UP000092666"/>
    </source>
</evidence>
<keyword evidence="3" id="KW-1185">Reference proteome</keyword>
<proteinExistence type="predicted"/>
<protein>
    <recommendedName>
        <fullName evidence="4">Conidiation-specific protein 6</fullName>
    </recommendedName>
</protein>
<feature type="compositionally biased region" description="Basic and acidic residues" evidence="1">
    <location>
        <begin position="90"/>
        <end position="113"/>
    </location>
</feature>
<dbReference type="Proteomes" id="UP000092666">
    <property type="component" value="Unassembled WGS sequence"/>
</dbReference>
<feature type="compositionally biased region" description="Basic and acidic residues" evidence="1">
    <location>
        <begin position="57"/>
        <end position="73"/>
    </location>
</feature>